<feature type="region of interest" description="Disordered" evidence="1">
    <location>
        <begin position="1"/>
        <end position="150"/>
    </location>
</feature>
<evidence type="ECO:0000313" key="2">
    <source>
        <dbReference type="EMBL" id="ERS96588.1"/>
    </source>
</evidence>
<dbReference type="AlphaFoldDB" id="U7PLR4"/>
<feature type="compositionally biased region" description="Basic and acidic residues" evidence="1">
    <location>
        <begin position="539"/>
        <end position="548"/>
    </location>
</feature>
<proteinExistence type="predicted"/>
<feature type="compositionally biased region" description="Basic residues" evidence="1">
    <location>
        <begin position="527"/>
        <end position="538"/>
    </location>
</feature>
<evidence type="ECO:0000256" key="1">
    <source>
        <dbReference type="SAM" id="MobiDB-lite"/>
    </source>
</evidence>
<feature type="compositionally biased region" description="Basic residues" evidence="1">
    <location>
        <begin position="378"/>
        <end position="394"/>
    </location>
</feature>
<feature type="compositionally biased region" description="Basic and acidic residues" evidence="1">
    <location>
        <begin position="596"/>
        <end position="613"/>
    </location>
</feature>
<feature type="compositionally biased region" description="Basic residues" evidence="1">
    <location>
        <begin position="459"/>
        <end position="471"/>
    </location>
</feature>
<dbReference type="STRING" id="1391915.U7PLR4"/>
<gene>
    <name evidence="2" type="ORF">HMPREF1624_06795</name>
</gene>
<evidence type="ECO:0000313" key="3">
    <source>
        <dbReference type="Proteomes" id="UP000018087"/>
    </source>
</evidence>
<dbReference type="eggNOG" id="ENOG502RP1D">
    <property type="taxonomic scope" value="Eukaryota"/>
</dbReference>
<name>U7PLR4_SPOS1</name>
<dbReference type="HOGENOM" id="CLU_416291_0_0_1"/>
<feature type="compositionally biased region" description="Polar residues" evidence="1">
    <location>
        <begin position="261"/>
        <end position="291"/>
    </location>
</feature>
<feature type="compositionally biased region" description="Low complexity" evidence="1">
    <location>
        <begin position="39"/>
        <end position="49"/>
    </location>
</feature>
<accession>U7PLR4</accession>
<dbReference type="EMBL" id="KI440849">
    <property type="protein sequence ID" value="ERS96588.1"/>
    <property type="molecule type" value="Genomic_DNA"/>
</dbReference>
<protein>
    <submittedName>
        <fullName evidence="2">Uncharacterized protein</fullName>
    </submittedName>
</protein>
<feature type="compositionally biased region" description="Polar residues" evidence="1">
    <location>
        <begin position="575"/>
        <end position="587"/>
    </location>
</feature>
<feature type="compositionally biased region" description="Polar residues" evidence="1">
    <location>
        <begin position="52"/>
        <end position="61"/>
    </location>
</feature>
<organism evidence="2 3">
    <name type="scientific">Sporothrix schenckii (strain ATCC 58251 / de Perez 2211183)</name>
    <name type="common">Rose-picker's disease fungus</name>
    <dbReference type="NCBI Taxonomy" id="1391915"/>
    <lineage>
        <taxon>Eukaryota</taxon>
        <taxon>Fungi</taxon>
        <taxon>Dikarya</taxon>
        <taxon>Ascomycota</taxon>
        <taxon>Pezizomycotina</taxon>
        <taxon>Sordariomycetes</taxon>
        <taxon>Sordariomycetidae</taxon>
        <taxon>Ophiostomatales</taxon>
        <taxon>Ophiostomataceae</taxon>
        <taxon>Sporothrix</taxon>
    </lineage>
</organism>
<sequence>MQSSKREVFDSDDDGDNLSPLSIPLASPQLSPRPFLPFATTVTTATAATPNLPDTSTSTDPSFFRDVYEEQQRAIGAQLAPQHADLGDNHSRGSTVSVSVDKGGRDPWAVPSSPIEVAGQQRGSYLKRKREEGDRRQQQPHQQAKRQKNVSVVVQLDDLSSGHASEAAKTKKQKTADETNIEGNTVVETISIPLEPLTPSRLHQYPRLLSSSIDDDALAAAHDPSLPRQHGLDLGLETAGPAVGAATHKDPCENRLPQPEDGTQSTIAFTTPSLYNSSGRRVPGSSNNITGNSILRQIKSSMGHDGDVVLEEVAAVATQNATPLRRARRTADLAQPMQPQSSVADELSISLDVPAQSEAVHEFDASYDSLKEMRLVKTKTKKKSPKKKPLKKKAVFIAASDDEDEDVVVTPPPADSENDFSDGHVKSKAPGKRKRGPKKRMEKASVERQVEPVQPKPNSTKRPRGRPKRQKAPLPEEETDEDILVQSIVEDEMAYESEQPQTDANMAAPDSESDGEADLEPPTPVKAKGKKGKAGKKAVAKDKKESKAGRGRRAARVDVQHTISQEAVDEKPVLGQTSGNTSATSSVKAEAVDAGGDLKDQKTAVAVKEEEPPLRNTPAPERGLLSTGLNTTASQGRVPYRVGLSKKFRIAPLLKMIRK</sequence>
<keyword evidence="3" id="KW-1185">Reference proteome</keyword>
<feature type="region of interest" description="Disordered" evidence="1">
    <location>
        <begin position="378"/>
        <end position="632"/>
    </location>
</feature>
<dbReference type="OrthoDB" id="5404794at2759"/>
<reference evidence="3" key="1">
    <citation type="journal article" date="2014" name="Genome Announc.">
        <title>Genome sequence of the pathogenic fungus Sporothrix schenckii (ATCC 58251).</title>
        <authorList>
            <person name="Cuomo C.A."/>
            <person name="Rodriguez-Del Valle N."/>
            <person name="Perez-Sanchez L."/>
            <person name="Abouelleil A."/>
            <person name="Goldberg J."/>
            <person name="Young S."/>
            <person name="Zeng Q."/>
            <person name="Birren B.W."/>
        </authorList>
    </citation>
    <scope>NUCLEOTIDE SEQUENCE [LARGE SCALE GENOMIC DNA]</scope>
    <source>
        <strain evidence="3">ATCC 58251 / de Perez 2211183</strain>
    </source>
</reference>
<feature type="compositionally biased region" description="Basic residues" evidence="1">
    <location>
        <begin position="426"/>
        <end position="441"/>
    </location>
</feature>
<feature type="compositionally biased region" description="Acidic residues" evidence="1">
    <location>
        <begin position="475"/>
        <end position="495"/>
    </location>
</feature>
<feature type="region of interest" description="Disordered" evidence="1">
    <location>
        <begin position="242"/>
        <end position="291"/>
    </location>
</feature>
<dbReference type="Proteomes" id="UP000018087">
    <property type="component" value="Unassembled WGS sequence"/>
</dbReference>